<protein>
    <recommendedName>
        <fullName evidence="3">Histidine kinase</fullName>
    </recommendedName>
</protein>
<name>A0A936YSG6_9HYPH</name>
<gene>
    <name evidence="1" type="ORF">JJB09_18395</name>
</gene>
<evidence type="ECO:0000313" key="1">
    <source>
        <dbReference type="EMBL" id="MBL0373997.1"/>
    </source>
</evidence>
<organism evidence="1 2">
    <name type="scientific">Rhizobium setariae</name>
    <dbReference type="NCBI Taxonomy" id="2801340"/>
    <lineage>
        <taxon>Bacteria</taxon>
        <taxon>Pseudomonadati</taxon>
        <taxon>Pseudomonadota</taxon>
        <taxon>Alphaproteobacteria</taxon>
        <taxon>Hyphomicrobiales</taxon>
        <taxon>Rhizobiaceae</taxon>
        <taxon>Rhizobium/Agrobacterium group</taxon>
        <taxon>Rhizobium</taxon>
    </lineage>
</organism>
<comment type="caution">
    <text evidence="1">The sequence shown here is derived from an EMBL/GenBank/DDBJ whole genome shotgun (WGS) entry which is preliminary data.</text>
</comment>
<dbReference type="AlphaFoldDB" id="A0A936YSG6"/>
<proteinExistence type="predicted"/>
<evidence type="ECO:0008006" key="3">
    <source>
        <dbReference type="Google" id="ProtNLM"/>
    </source>
</evidence>
<reference evidence="1" key="1">
    <citation type="submission" date="2021-01" db="EMBL/GenBank/DDBJ databases">
        <title>Rhizobium sp. strain KVB221 16S ribosomal RNA gene Genome sequencing and assembly.</title>
        <authorList>
            <person name="Kang M."/>
        </authorList>
    </citation>
    <scope>NUCLEOTIDE SEQUENCE</scope>
    <source>
        <strain evidence="1">KVB221</strain>
    </source>
</reference>
<dbReference type="Proteomes" id="UP000633219">
    <property type="component" value="Unassembled WGS sequence"/>
</dbReference>
<dbReference type="EMBL" id="JAEQNC010000010">
    <property type="protein sequence ID" value="MBL0373997.1"/>
    <property type="molecule type" value="Genomic_DNA"/>
</dbReference>
<keyword evidence="2" id="KW-1185">Reference proteome</keyword>
<dbReference type="RefSeq" id="WP_201661479.1">
    <property type="nucleotide sequence ID" value="NZ_JAEQNC010000010.1"/>
</dbReference>
<evidence type="ECO:0000313" key="2">
    <source>
        <dbReference type="Proteomes" id="UP000633219"/>
    </source>
</evidence>
<accession>A0A936YSG6</accession>
<sequence>MVAALIATSAIAANKLGNLSSFEGIANDTLVLVDKGDLKGAEQRITDFASAWDEAEKTLYPKDKAEWSVIDDAADAAIESLSARSPSATDAQRTVSALIDTLRHPVAE</sequence>